<dbReference type="Proteomes" id="UP001245285">
    <property type="component" value="Unassembled WGS sequence"/>
</dbReference>
<dbReference type="EC" id="2.4.-.-" evidence="2"/>
<dbReference type="SUPFAM" id="SSF53335">
    <property type="entry name" value="S-adenosyl-L-methionine-dependent methyltransferases"/>
    <property type="match status" value="1"/>
</dbReference>
<accession>A0ABU3CPX6</accession>
<keyword evidence="3" id="KW-1185">Reference proteome</keyword>
<gene>
    <name evidence="2" type="ORF">RM545_16520</name>
</gene>
<dbReference type="RefSeq" id="WP_311496391.1">
    <property type="nucleotide sequence ID" value="NZ_JAVRHO010000036.1"/>
</dbReference>
<protein>
    <submittedName>
        <fullName evidence="2">Glycosyltransferase</fullName>
        <ecNumber evidence="2">2.4.-.-</ecNumber>
    </submittedName>
</protein>
<dbReference type="InterPro" id="IPR001173">
    <property type="entry name" value="Glyco_trans_2-like"/>
</dbReference>
<dbReference type="Gene3D" id="3.90.550.10">
    <property type="entry name" value="Spore Coat Polysaccharide Biosynthesis Protein SpsA, Chain A"/>
    <property type="match status" value="1"/>
</dbReference>
<dbReference type="InterPro" id="IPR029063">
    <property type="entry name" value="SAM-dependent_MTases_sf"/>
</dbReference>
<dbReference type="CDD" id="cd02440">
    <property type="entry name" value="AdoMet_MTases"/>
    <property type="match status" value="1"/>
</dbReference>
<reference evidence="2 3" key="1">
    <citation type="submission" date="2023-09" db="EMBL/GenBank/DDBJ databases">
        <authorList>
            <person name="Rey-Velasco X."/>
        </authorList>
    </citation>
    <scope>NUCLEOTIDE SEQUENCE [LARGE SCALE GENOMIC DNA]</scope>
    <source>
        <strain evidence="2 3">F260</strain>
    </source>
</reference>
<evidence type="ECO:0000259" key="1">
    <source>
        <dbReference type="Pfam" id="PF00535"/>
    </source>
</evidence>
<dbReference type="EMBL" id="JAVRHO010000036">
    <property type="protein sequence ID" value="MDT0648297.1"/>
    <property type="molecule type" value="Genomic_DNA"/>
</dbReference>
<proteinExistence type="predicted"/>
<feature type="domain" description="Glycosyltransferase 2-like" evidence="1">
    <location>
        <begin position="13"/>
        <end position="137"/>
    </location>
</feature>
<dbReference type="SUPFAM" id="SSF53448">
    <property type="entry name" value="Nucleotide-diphospho-sugar transferases"/>
    <property type="match status" value="1"/>
</dbReference>
<dbReference type="Pfam" id="PF13489">
    <property type="entry name" value="Methyltransf_23"/>
    <property type="match status" value="1"/>
</dbReference>
<evidence type="ECO:0000313" key="2">
    <source>
        <dbReference type="EMBL" id="MDT0648297.1"/>
    </source>
</evidence>
<keyword evidence="2" id="KW-0808">Transferase</keyword>
<keyword evidence="2" id="KW-0328">Glycosyltransferase</keyword>
<dbReference type="Pfam" id="PF00535">
    <property type="entry name" value="Glycos_transf_2"/>
    <property type="match status" value="1"/>
</dbReference>
<evidence type="ECO:0000313" key="3">
    <source>
        <dbReference type="Proteomes" id="UP001245285"/>
    </source>
</evidence>
<dbReference type="PANTHER" id="PTHR22916:SF3">
    <property type="entry name" value="UDP-GLCNAC:BETAGAL BETA-1,3-N-ACETYLGLUCOSAMINYLTRANSFERASE-LIKE PROTEIN 1"/>
    <property type="match status" value="1"/>
</dbReference>
<sequence length="543" mass="63154">MPVPDHLEQQLVSVIIPCYNHAKYLAQAIDSVYAQSYRFFEVIMVDDGSVDNTKEVCATFPDVRYVYQQNSGLSAARNTGIKHAKGEYLVFLDADDWLLENALERNIGYLKSDINAAFVAGGYQLYYEPEDKTWIIQQEITNDYYCELLLGNFIGMHAAVMYQHWIFEKFSFNTSLRYCEDYDMYLQITRLFPIIYHNQLIAVYRKHDDNMSANYSGMMDYALRVLSFQKKNLKNRTERESYKKGKNYWTTYYSRKVYDNLMGQLYAGEVSFEREEIKTLKKYDKRLYKKFRNQPFEDYEGKRKNYKKIPMNVLRKIFYKIKKKPTVPKVKKIDLGDFNRTSPFSTRFGYDRGGPLDRYYIENFLKAYSSQIKGRVLEIGDNAYTLEFGGDAVIKSDVLHIDESNPQATFIGDLSNAPHIPSDSFDCIVLTQTLHLIYDFKAVIATCHRILKPGGTLLITVPGISHIAQDGWGKYWLWSFTDASMQRLMEEYFPSKNISVKTYGNVMVASAFLYGMGLPEINKKDMDVHDPHYQVIVSVMAIK</sequence>
<organism evidence="2 3">
    <name type="scientific">Autumnicola lenta</name>
    <dbReference type="NCBI Taxonomy" id="3075593"/>
    <lineage>
        <taxon>Bacteria</taxon>
        <taxon>Pseudomonadati</taxon>
        <taxon>Bacteroidota</taxon>
        <taxon>Flavobacteriia</taxon>
        <taxon>Flavobacteriales</taxon>
        <taxon>Flavobacteriaceae</taxon>
        <taxon>Autumnicola</taxon>
    </lineage>
</organism>
<dbReference type="Gene3D" id="3.40.50.150">
    <property type="entry name" value="Vaccinia Virus protein VP39"/>
    <property type="match status" value="1"/>
</dbReference>
<name>A0ABU3CPX6_9FLAO</name>
<dbReference type="GO" id="GO:0016757">
    <property type="term" value="F:glycosyltransferase activity"/>
    <property type="evidence" value="ECO:0007669"/>
    <property type="project" value="UniProtKB-KW"/>
</dbReference>
<dbReference type="InterPro" id="IPR029044">
    <property type="entry name" value="Nucleotide-diphossugar_trans"/>
</dbReference>
<dbReference type="PANTHER" id="PTHR22916">
    <property type="entry name" value="GLYCOSYLTRANSFERASE"/>
    <property type="match status" value="1"/>
</dbReference>
<comment type="caution">
    <text evidence="2">The sequence shown here is derived from an EMBL/GenBank/DDBJ whole genome shotgun (WGS) entry which is preliminary data.</text>
</comment>